<keyword evidence="2" id="KW-0804">Transcription</keyword>
<sequence>MAILVEFAVPADEFPLGSLFSAVPEATVELERIVPTNGAVFPYLWISGADRHDVTAALEASPPAETFTLVDELDDGNVLFRAEWDPTANGIVSAIVDSNVTLLSAVGKRNQWRFRLRADDHDAIKRFQSRCRTNDVRLSVRRLQPLESRETNTELTLAQLEALELAFERGYFDDPRRATLDDLATELGITRQSLAGRLRRGHRNLLARLFGIDEQVARRPTSFSAE</sequence>
<evidence type="ECO:0000313" key="5">
    <source>
        <dbReference type="EMBL" id="SDK35500.1"/>
    </source>
</evidence>
<evidence type="ECO:0000313" key="6">
    <source>
        <dbReference type="Proteomes" id="UP000198882"/>
    </source>
</evidence>
<keyword evidence="6" id="KW-1185">Reference proteome</keyword>
<dbReference type="InterPro" id="IPR031803">
    <property type="entry name" value="BAT_GAF/HTH-assoc"/>
</dbReference>
<gene>
    <name evidence="5" type="ORF">SAMN04515672_2855</name>
</gene>
<name>A0A1G9B902_9EURY</name>
<evidence type="ECO:0000256" key="2">
    <source>
        <dbReference type="ARBA" id="ARBA00023163"/>
    </source>
</evidence>
<evidence type="ECO:0000259" key="4">
    <source>
        <dbReference type="Pfam" id="PF15915"/>
    </source>
</evidence>
<dbReference type="PANTHER" id="PTHR34236:SF1">
    <property type="entry name" value="DIMETHYL SULFOXIDE REDUCTASE TRANSCRIPTIONAL ACTIVATOR"/>
    <property type="match status" value="1"/>
</dbReference>
<dbReference type="PANTHER" id="PTHR34236">
    <property type="entry name" value="DIMETHYL SULFOXIDE REDUCTASE TRANSCRIPTIONAL ACTIVATOR"/>
    <property type="match status" value="1"/>
</dbReference>
<dbReference type="InterPro" id="IPR007050">
    <property type="entry name" value="HTH_bacterioopsin"/>
</dbReference>
<feature type="domain" description="HTH bat-type" evidence="3">
    <location>
        <begin position="155"/>
        <end position="206"/>
    </location>
</feature>
<dbReference type="OrthoDB" id="156233at2157"/>
<dbReference type="STRING" id="1095776.SAMN04515672_2855"/>
<dbReference type="Pfam" id="PF04967">
    <property type="entry name" value="HTH_10"/>
    <property type="match status" value="1"/>
</dbReference>
<reference evidence="6" key="1">
    <citation type="submission" date="2016-10" db="EMBL/GenBank/DDBJ databases">
        <authorList>
            <person name="Varghese N."/>
            <person name="Submissions S."/>
        </authorList>
    </citation>
    <scope>NUCLEOTIDE SEQUENCE [LARGE SCALE GENOMIC DNA]</scope>
    <source>
        <strain evidence="6">B4,CECT 8067,JCM 17497</strain>
    </source>
</reference>
<dbReference type="EMBL" id="FNFE01000004">
    <property type="protein sequence ID" value="SDK35500.1"/>
    <property type="molecule type" value="Genomic_DNA"/>
</dbReference>
<keyword evidence="1" id="KW-0805">Transcription regulation</keyword>
<proteinExistence type="predicted"/>
<evidence type="ECO:0000256" key="1">
    <source>
        <dbReference type="ARBA" id="ARBA00023015"/>
    </source>
</evidence>
<accession>A0A1G9B902</accession>
<evidence type="ECO:0000259" key="3">
    <source>
        <dbReference type="Pfam" id="PF04967"/>
    </source>
</evidence>
<protein>
    <submittedName>
        <fullName evidence="5">Predicted DNA binding protein, contains HTH domain</fullName>
    </submittedName>
</protein>
<dbReference type="Pfam" id="PF15915">
    <property type="entry name" value="BAT"/>
    <property type="match status" value="1"/>
</dbReference>
<dbReference type="Proteomes" id="UP000198882">
    <property type="component" value="Unassembled WGS sequence"/>
</dbReference>
<dbReference type="AlphaFoldDB" id="A0A1G9B902"/>
<dbReference type="RefSeq" id="WP_090307933.1">
    <property type="nucleotide sequence ID" value="NZ_FNFE01000004.1"/>
</dbReference>
<feature type="domain" description="Bacterioopsin transcriptional activator GAF and HTH associated" evidence="4">
    <location>
        <begin position="5"/>
        <end position="149"/>
    </location>
</feature>
<organism evidence="5 6">
    <name type="scientific">Natronorubrum texcoconense</name>
    <dbReference type="NCBI Taxonomy" id="1095776"/>
    <lineage>
        <taxon>Archaea</taxon>
        <taxon>Methanobacteriati</taxon>
        <taxon>Methanobacteriota</taxon>
        <taxon>Stenosarchaea group</taxon>
        <taxon>Halobacteria</taxon>
        <taxon>Halobacteriales</taxon>
        <taxon>Natrialbaceae</taxon>
        <taxon>Natronorubrum</taxon>
    </lineage>
</organism>